<name>A0A9Q1HI24_HOLLE</name>
<comment type="caution">
    <text evidence="12">The sequence shown here is derived from an EMBL/GenBank/DDBJ whole genome shotgun (WGS) entry which is preliminary data.</text>
</comment>
<evidence type="ECO:0000256" key="1">
    <source>
        <dbReference type="ARBA" id="ARBA00022723"/>
    </source>
</evidence>
<dbReference type="SUPFAM" id="SSF57716">
    <property type="entry name" value="Glucocorticoid receptor-like (DNA-binding domain)"/>
    <property type="match status" value="1"/>
</dbReference>
<dbReference type="Gene3D" id="3.30.50.10">
    <property type="entry name" value="Erythroid Transcription Factor GATA-1, subunit A"/>
    <property type="match status" value="1"/>
</dbReference>
<feature type="region of interest" description="Disordered" evidence="9">
    <location>
        <begin position="341"/>
        <end position="372"/>
    </location>
</feature>
<dbReference type="PRINTS" id="PR00047">
    <property type="entry name" value="STROIDFINGER"/>
</dbReference>
<dbReference type="GO" id="GO:0043565">
    <property type="term" value="F:sequence-specific DNA binding"/>
    <property type="evidence" value="ECO:0007669"/>
    <property type="project" value="InterPro"/>
</dbReference>
<dbReference type="SMART" id="SM00430">
    <property type="entry name" value="HOLI"/>
    <property type="match status" value="1"/>
</dbReference>
<keyword evidence="5" id="KW-0238">DNA-binding</keyword>
<dbReference type="FunFam" id="1.10.565.10:FF:000012">
    <property type="entry name" value="Nuclear receptor subfamily 2 group C member 1"/>
    <property type="match status" value="1"/>
</dbReference>
<dbReference type="Gene3D" id="1.10.565.10">
    <property type="entry name" value="Retinoid X Receptor"/>
    <property type="match status" value="1"/>
</dbReference>
<dbReference type="Proteomes" id="UP001152320">
    <property type="component" value="Chromosome 2"/>
</dbReference>
<evidence type="ECO:0000256" key="3">
    <source>
        <dbReference type="ARBA" id="ARBA00022833"/>
    </source>
</evidence>
<evidence type="ECO:0000256" key="8">
    <source>
        <dbReference type="ARBA" id="ARBA00023242"/>
    </source>
</evidence>
<proteinExistence type="predicted"/>
<dbReference type="Pfam" id="PF00105">
    <property type="entry name" value="zf-C4"/>
    <property type="match status" value="1"/>
</dbReference>
<dbReference type="PROSITE" id="PS51843">
    <property type="entry name" value="NR_LBD"/>
    <property type="match status" value="1"/>
</dbReference>
<dbReference type="AlphaFoldDB" id="A0A9Q1HI24"/>
<dbReference type="InterPro" id="IPR050274">
    <property type="entry name" value="Nuclear_hormone_rcpt_NR2"/>
</dbReference>
<keyword evidence="3" id="KW-0862">Zinc</keyword>
<dbReference type="CDD" id="cd06952">
    <property type="entry name" value="NR_LBD_TR2_like"/>
    <property type="match status" value="1"/>
</dbReference>
<keyword evidence="13" id="KW-1185">Reference proteome</keyword>
<gene>
    <name evidence="12" type="ORF">HOLleu_06440</name>
</gene>
<keyword evidence="4" id="KW-0805">Transcription regulation</keyword>
<evidence type="ECO:0000256" key="6">
    <source>
        <dbReference type="ARBA" id="ARBA00023163"/>
    </source>
</evidence>
<evidence type="ECO:0000256" key="2">
    <source>
        <dbReference type="ARBA" id="ARBA00022771"/>
    </source>
</evidence>
<evidence type="ECO:0000259" key="11">
    <source>
        <dbReference type="PROSITE" id="PS51843"/>
    </source>
</evidence>
<dbReference type="InterPro" id="IPR013088">
    <property type="entry name" value="Znf_NHR/GATA"/>
</dbReference>
<dbReference type="InterPro" id="IPR048246">
    <property type="entry name" value="NR2C1/2-like_LBD"/>
</dbReference>
<dbReference type="PROSITE" id="PS51030">
    <property type="entry name" value="NUCLEAR_REC_DBD_2"/>
    <property type="match status" value="1"/>
</dbReference>
<keyword evidence="7 12" id="KW-0675">Receptor</keyword>
<protein>
    <submittedName>
        <fullName evidence="12">Orphan steroid hormone receptor 2</fullName>
    </submittedName>
</protein>
<evidence type="ECO:0000256" key="9">
    <source>
        <dbReference type="SAM" id="MobiDB-lite"/>
    </source>
</evidence>
<reference evidence="12" key="1">
    <citation type="submission" date="2021-10" db="EMBL/GenBank/DDBJ databases">
        <title>Tropical sea cucumber genome reveals ecological adaptation and Cuvierian tubules defense mechanism.</title>
        <authorList>
            <person name="Chen T."/>
        </authorList>
    </citation>
    <scope>NUCLEOTIDE SEQUENCE</scope>
    <source>
        <strain evidence="12">Nanhai2018</strain>
        <tissue evidence="12">Muscle</tissue>
    </source>
</reference>
<evidence type="ECO:0000256" key="4">
    <source>
        <dbReference type="ARBA" id="ARBA00023015"/>
    </source>
</evidence>
<keyword evidence="1" id="KW-0479">Metal-binding</keyword>
<evidence type="ECO:0000313" key="13">
    <source>
        <dbReference type="Proteomes" id="UP001152320"/>
    </source>
</evidence>
<evidence type="ECO:0000313" key="12">
    <source>
        <dbReference type="EMBL" id="KAJ8047444.1"/>
    </source>
</evidence>
<keyword evidence="8" id="KW-0539">Nucleus</keyword>
<accession>A0A9Q1HI24</accession>
<dbReference type="InterPro" id="IPR001628">
    <property type="entry name" value="Znf_hrmn_rcpt"/>
</dbReference>
<keyword evidence="2" id="KW-0863">Zinc-finger</keyword>
<feature type="compositionally biased region" description="Polar residues" evidence="9">
    <location>
        <begin position="347"/>
        <end position="372"/>
    </location>
</feature>
<dbReference type="InterPro" id="IPR035500">
    <property type="entry name" value="NHR-like_dom_sf"/>
</dbReference>
<feature type="domain" description="NR LBD" evidence="11">
    <location>
        <begin position="356"/>
        <end position="605"/>
    </location>
</feature>
<evidence type="ECO:0000256" key="5">
    <source>
        <dbReference type="ARBA" id="ARBA00023125"/>
    </source>
</evidence>
<evidence type="ECO:0000259" key="10">
    <source>
        <dbReference type="PROSITE" id="PS51030"/>
    </source>
</evidence>
<feature type="domain" description="Nuclear receptor" evidence="10">
    <location>
        <begin position="137"/>
        <end position="198"/>
    </location>
</feature>
<dbReference type="GO" id="GO:0003700">
    <property type="term" value="F:DNA-binding transcription factor activity"/>
    <property type="evidence" value="ECO:0007669"/>
    <property type="project" value="InterPro"/>
</dbReference>
<sequence>MNSNPQVVQDTESLSQTETASESEQVQTIQAYEDAHSMGQVQQVVHAVQLPSGAIQHVTLASPLPNQYGGQQVEAFKTVEQLVRVNADGTAVTTIDPMMAERLVKLREDDTASQGLSQIQIKSAGFTPQRPVELCRHYGAISCEGCKGFFKRSIRKSLGYTCRGSKECQIIKHNRNRCQYCRLQKCLAMGMKSDSVQCERSPLKPREKTPGNCAASEGKVYIRKDIRSPLAATPTFVTDKVPARTGLFDQGILLNIQPNPTSTVQTTQTTDTTTTDLSTLASVVTSLASMKGNTEVQDGASGDAQMVISNGETSTVTVTSQPETTSQISKAFDTLAKALNPAAEGDGTNSSTAGSSEQTLTLSGGSASNSTEQPLIELEGPMLTDTHTQFKLTTPSPMPQYLNVHYICESASRLLFLSMHWARSIPAFQALSPDCHTVMVQKCWSELFTLGLAQCAQSMALSTILTAIVNHLQTSLQQDKLTADRVKAVMEHIWKLQEFVSATSKLSIDQVEFAYLKTIVLFSPDHPGIVNPRQVERFQEKAVAELKAYESNAYPDSSPDRFSKLLLKLPTIRLLNSSIMEELFFAGLIGNVQIDSIIPYILRMETTDYNNATITVTTSVGV</sequence>
<dbReference type="InterPro" id="IPR001723">
    <property type="entry name" value="Nuclear_hrmn_rcpt"/>
</dbReference>
<dbReference type="GO" id="GO:0008270">
    <property type="term" value="F:zinc ion binding"/>
    <property type="evidence" value="ECO:0007669"/>
    <property type="project" value="UniProtKB-KW"/>
</dbReference>
<dbReference type="SMART" id="SM00399">
    <property type="entry name" value="ZnF_C4"/>
    <property type="match status" value="1"/>
</dbReference>
<dbReference type="PRINTS" id="PR00398">
    <property type="entry name" value="STRDHORMONER"/>
</dbReference>
<dbReference type="SUPFAM" id="SSF48508">
    <property type="entry name" value="Nuclear receptor ligand-binding domain"/>
    <property type="match status" value="1"/>
</dbReference>
<dbReference type="PANTHER" id="PTHR24083">
    <property type="entry name" value="NUCLEAR HORMONE RECEPTOR"/>
    <property type="match status" value="1"/>
</dbReference>
<dbReference type="OrthoDB" id="10024684at2759"/>
<dbReference type="Pfam" id="PF00104">
    <property type="entry name" value="Hormone_recep"/>
    <property type="match status" value="1"/>
</dbReference>
<dbReference type="InterPro" id="IPR000536">
    <property type="entry name" value="Nucl_hrmn_rcpt_lig-bd"/>
</dbReference>
<feature type="region of interest" description="Disordered" evidence="9">
    <location>
        <begin position="1"/>
        <end position="22"/>
    </location>
</feature>
<keyword evidence="6" id="KW-0804">Transcription</keyword>
<organism evidence="12 13">
    <name type="scientific">Holothuria leucospilota</name>
    <name type="common">Black long sea cucumber</name>
    <name type="synonym">Mertensiothuria leucospilota</name>
    <dbReference type="NCBI Taxonomy" id="206669"/>
    <lineage>
        <taxon>Eukaryota</taxon>
        <taxon>Metazoa</taxon>
        <taxon>Echinodermata</taxon>
        <taxon>Eleutherozoa</taxon>
        <taxon>Echinozoa</taxon>
        <taxon>Holothuroidea</taxon>
        <taxon>Aspidochirotacea</taxon>
        <taxon>Aspidochirotida</taxon>
        <taxon>Holothuriidae</taxon>
        <taxon>Holothuria</taxon>
    </lineage>
</organism>
<dbReference type="EMBL" id="JAIZAY010000002">
    <property type="protein sequence ID" value="KAJ8047444.1"/>
    <property type="molecule type" value="Genomic_DNA"/>
</dbReference>
<evidence type="ECO:0000256" key="7">
    <source>
        <dbReference type="ARBA" id="ARBA00023170"/>
    </source>
</evidence>